<dbReference type="PANTHER" id="PTHR23513:SF11">
    <property type="entry name" value="STAPHYLOFERRIN A TRANSPORTER"/>
    <property type="match status" value="1"/>
</dbReference>
<dbReference type="AlphaFoldDB" id="A0A178LVD3"/>
<feature type="transmembrane region" description="Helical" evidence="7">
    <location>
        <begin position="54"/>
        <end position="75"/>
    </location>
</feature>
<dbReference type="OrthoDB" id="9775268at2"/>
<evidence type="ECO:0000256" key="6">
    <source>
        <dbReference type="ARBA" id="ARBA00023136"/>
    </source>
</evidence>
<feature type="transmembrane region" description="Helical" evidence="7">
    <location>
        <begin position="292"/>
        <end position="311"/>
    </location>
</feature>
<feature type="transmembrane region" description="Helical" evidence="7">
    <location>
        <begin position="21"/>
        <end position="42"/>
    </location>
</feature>
<feature type="transmembrane region" description="Helical" evidence="7">
    <location>
        <begin position="265"/>
        <end position="285"/>
    </location>
</feature>
<sequence length="427" mass="45027">MSGAGRRKRGKLIRSLVHSRNLRIYLAGHAISVIGTWVQRVAQDWLVLEITDSGVALGLSVAAQFAPMLLFGSYGGLLVDRLDRRRTLMTTQALSGVLACCLAAITLLDLVQLWSVLALGVGLGLVTIVDVPARHAFIASMVEPEYYANAQALSSSVNNAGRLVGPAVAGLLIAVTGVGMAFVVNAASFVAVLVSLVLLNVNTLKSSPRIPQERGQIREGLRYLWYAPHLRATIILVAVVAIFGQNFRVVLPLAASELYHGDASTYGWLTSAIGLGALLGAVVSAKIDIPTVWTLLLTTIAFGAANMVAAVSPVLAMALVTMVVVGVTNIIFNTVARSVLLLHSEPKMHGRMMAIHGQVFLGSTPIGGPLVGWMCELWGARAGFVIAGGTTLVAAAALCLTAYRARHIRPVDQSARPPAVNEPDNAP</sequence>
<comment type="caution">
    <text evidence="9">The sequence shown here is derived from an EMBL/GenBank/DDBJ whole genome shotgun (WGS) entry which is preliminary data.</text>
</comment>
<dbReference type="Gene3D" id="1.20.1250.20">
    <property type="entry name" value="MFS general substrate transporter like domains"/>
    <property type="match status" value="1"/>
</dbReference>
<keyword evidence="6 7" id="KW-0472">Membrane</keyword>
<keyword evidence="2" id="KW-0813">Transport</keyword>
<dbReference type="GO" id="GO:0005886">
    <property type="term" value="C:plasma membrane"/>
    <property type="evidence" value="ECO:0007669"/>
    <property type="project" value="UniProtKB-SubCell"/>
</dbReference>
<feature type="transmembrane region" description="Helical" evidence="7">
    <location>
        <begin position="223"/>
        <end position="245"/>
    </location>
</feature>
<dbReference type="InterPro" id="IPR036259">
    <property type="entry name" value="MFS_trans_sf"/>
</dbReference>
<keyword evidence="3" id="KW-1003">Cell membrane</keyword>
<feature type="transmembrane region" description="Helical" evidence="7">
    <location>
        <begin position="354"/>
        <end position="374"/>
    </location>
</feature>
<evidence type="ECO:0000256" key="4">
    <source>
        <dbReference type="ARBA" id="ARBA00022692"/>
    </source>
</evidence>
<keyword evidence="4 7" id="KW-0812">Transmembrane</keyword>
<name>A0A178LVD3_MYCIR</name>
<accession>A0A178LVD3</accession>
<evidence type="ECO:0000313" key="10">
    <source>
        <dbReference type="Proteomes" id="UP000078396"/>
    </source>
</evidence>
<feature type="domain" description="Major facilitator superfamily (MFS) profile" evidence="8">
    <location>
        <begin position="16"/>
        <end position="406"/>
    </location>
</feature>
<dbReference type="InterPro" id="IPR010290">
    <property type="entry name" value="TM_effector"/>
</dbReference>
<comment type="subcellular location">
    <subcellularLocation>
        <location evidence="1">Cell membrane</location>
        <topology evidence="1">Multi-pass membrane protein</topology>
    </subcellularLocation>
</comment>
<dbReference type="PANTHER" id="PTHR23513">
    <property type="entry name" value="INTEGRAL MEMBRANE EFFLUX PROTEIN-RELATED"/>
    <property type="match status" value="1"/>
</dbReference>
<evidence type="ECO:0000259" key="8">
    <source>
        <dbReference type="PROSITE" id="PS50850"/>
    </source>
</evidence>
<evidence type="ECO:0000256" key="7">
    <source>
        <dbReference type="SAM" id="Phobius"/>
    </source>
</evidence>
<reference evidence="9 10" key="1">
    <citation type="submission" date="2016-04" db="EMBL/GenBank/DDBJ databases">
        <title>Draft Genome Sequences of Staphylococcus capitis Strain H36, S. capitis Strain H65, S. cohnii Strain H62, S. hominis Strain H69, Mycobacterium iranicum Strain H39, Plantibacter sp. Strain H53, Pseudomonas oryzihabitans Strain H72, and Microbacterium sp. Strain H83, isolated from residential settings.</title>
        <authorList>
            <person name="Lymperopoulou D."/>
            <person name="Adams R.I."/>
            <person name="Lindow S."/>
            <person name="Coil D.A."/>
            <person name="Jospin G."/>
            <person name="Eisen J.A."/>
        </authorList>
    </citation>
    <scope>NUCLEOTIDE SEQUENCE [LARGE SCALE GENOMIC DNA]</scope>
    <source>
        <strain evidence="9 10">H39</strain>
    </source>
</reference>
<dbReference type="RefSeq" id="WP_064282559.1">
    <property type="nucleotide sequence ID" value="NZ_LWCS01000027.1"/>
</dbReference>
<evidence type="ECO:0000256" key="5">
    <source>
        <dbReference type="ARBA" id="ARBA00022989"/>
    </source>
</evidence>
<dbReference type="PROSITE" id="PS50850">
    <property type="entry name" value="MFS"/>
    <property type="match status" value="1"/>
</dbReference>
<feature type="transmembrane region" description="Helical" evidence="7">
    <location>
        <begin position="87"/>
        <end position="107"/>
    </location>
</feature>
<dbReference type="Proteomes" id="UP000078396">
    <property type="component" value="Unassembled WGS sequence"/>
</dbReference>
<evidence type="ECO:0000313" key="9">
    <source>
        <dbReference type="EMBL" id="OAN37504.1"/>
    </source>
</evidence>
<evidence type="ECO:0000256" key="2">
    <source>
        <dbReference type="ARBA" id="ARBA00022448"/>
    </source>
</evidence>
<dbReference type="CDD" id="cd06173">
    <property type="entry name" value="MFS_MefA_like"/>
    <property type="match status" value="1"/>
</dbReference>
<feature type="transmembrane region" description="Helical" evidence="7">
    <location>
        <begin position="317"/>
        <end position="342"/>
    </location>
</feature>
<dbReference type="GO" id="GO:0022857">
    <property type="term" value="F:transmembrane transporter activity"/>
    <property type="evidence" value="ECO:0007669"/>
    <property type="project" value="InterPro"/>
</dbReference>
<dbReference type="EMBL" id="LWCS01000027">
    <property type="protein sequence ID" value="OAN37504.1"/>
    <property type="molecule type" value="Genomic_DNA"/>
</dbReference>
<dbReference type="SUPFAM" id="SSF103473">
    <property type="entry name" value="MFS general substrate transporter"/>
    <property type="match status" value="1"/>
</dbReference>
<organism evidence="9 10">
    <name type="scientific">Mycolicibacterium iranicum</name>
    <name type="common">Mycobacterium iranicum</name>
    <dbReference type="NCBI Taxonomy" id="912594"/>
    <lineage>
        <taxon>Bacteria</taxon>
        <taxon>Bacillati</taxon>
        <taxon>Actinomycetota</taxon>
        <taxon>Actinomycetes</taxon>
        <taxon>Mycobacteriales</taxon>
        <taxon>Mycobacteriaceae</taxon>
        <taxon>Mycolicibacterium</taxon>
    </lineage>
</organism>
<evidence type="ECO:0000256" key="3">
    <source>
        <dbReference type="ARBA" id="ARBA00022475"/>
    </source>
</evidence>
<feature type="transmembrane region" description="Helical" evidence="7">
    <location>
        <begin position="380"/>
        <end position="403"/>
    </location>
</feature>
<keyword evidence="5 7" id="KW-1133">Transmembrane helix</keyword>
<evidence type="ECO:0000256" key="1">
    <source>
        <dbReference type="ARBA" id="ARBA00004651"/>
    </source>
</evidence>
<gene>
    <name evidence="9" type="ORF">A4X20_22490</name>
</gene>
<dbReference type="InterPro" id="IPR020846">
    <property type="entry name" value="MFS_dom"/>
</dbReference>
<proteinExistence type="predicted"/>
<protein>
    <recommendedName>
        <fullName evidence="8">Major facilitator superfamily (MFS) profile domain-containing protein</fullName>
    </recommendedName>
</protein>
<feature type="transmembrane region" description="Helical" evidence="7">
    <location>
        <begin position="186"/>
        <end position="202"/>
    </location>
</feature>
<dbReference type="Pfam" id="PF05977">
    <property type="entry name" value="MFS_3"/>
    <property type="match status" value="1"/>
</dbReference>